<protein>
    <submittedName>
        <fullName evidence="1">MxiG domain protein</fullName>
    </submittedName>
</protein>
<dbReference type="EMBL" id="AKMY01000060">
    <property type="protein sequence ID" value="EIQ19077.1"/>
    <property type="molecule type" value="Genomic_DNA"/>
</dbReference>
<dbReference type="GO" id="GO:0016020">
    <property type="term" value="C:membrane"/>
    <property type="evidence" value="ECO:0007669"/>
    <property type="project" value="InterPro"/>
</dbReference>
<comment type="caution">
    <text evidence="1">The sequence shown here is derived from an EMBL/GenBank/DDBJ whole genome shotgun (WGS) entry which is preliminary data.</text>
</comment>
<proteinExistence type="predicted"/>
<reference evidence="1 2" key="1">
    <citation type="submission" date="2012-03" db="EMBL/GenBank/DDBJ databases">
        <authorList>
            <person name="Rasko D."/>
            <person name="Redman J."/>
            <person name="Daugherty S.C."/>
            <person name="Tallon L."/>
            <person name="Sadzewicz L."/>
            <person name="Jones K."/>
            <person name="Santana-Cruz I."/>
            <person name="Liu X."/>
        </authorList>
    </citation>
    <scope>NUCLEOTIDE SEQUENCE [LARGE SCALE GENOMIC DNA]</scope>
    <source>
        <strain evidence="1 2">K-315</strain>
    </source>
</reference>
<dbReference type="Gene3D" id="3.30.300.170">
    <property type="match status" value="1"/>
</dbReference>
<dbReference type="PATRIC" id="fig|766150.3.peg.3012"/>
<name>I6CHT5_SHIFL</name>
<organism evidence="1 2">
    <name type="scientific">Shigella flexneri K-315</name>
    <dbReference type="NCBI Taxonomy" id="766150"/>
    <lineage>
        <taxon>Bacteria</taxon>
        <taxon>Pseudomonadati</taxon>
        <taxon>Pseudomonadota</taxon>
        <taxon>Gammaproteobacteria</taxon>
        <taxon>Enterobacterales</taxon>
        <taxon>Enterobacteriaceae</taxon>
        <taxon>Shigella</taxon>
    </lineage>
</organism>
<dbReference type="AlphaFoldDB" id="I6CHT5"/>
<gene>
    <name evidence="1" type="primary">mxiG</name>
    <name evidence="1" type="ORF">SFK315_3096</name>
</gene>
<dbReference type="Proteomes" id="UP000005407">
    <property type="component" value="Unassembled WGS sequence"/>
</dbReference>
<accession>I6CHT5</accession>
<evidence type="ECO:0000313" key="1">
    <source>
        <dbReference type="EMBL" id="EIQ19077.1"/>
    </source>
</evidence>
<evidence type="ECO:0000313" key="2">
    <source>
        <dbReference type="Proteomes" id="UP000005407"/>
    </source>
</evidence>
<dbReference type="InterPro" id="IPR019029">
    <property type="entry name" value="T3SS_PrgH/EprH-like"/>
</dbReference>
<dbReference type="Gene3D" id="3.30.70.1770">
    <property type="match status" value="1"/>
</dbReference>
<sequence>MYVLNLVSDKAELLVFLSKERNSSKDTELEKLKNALIVEFPYIKNIKFNYLSDHNAREDAKGIFTKVNVQYKEICETNKVTYSVREELTDEKLELINRLISDYKNVYGDQYIEFSVLLIDDDFKGKSYLNSKDSYVMLNDKHWFF</sequence>
<dbReference type="Pfam" id="PF09480">
    <property type="entry name" value="PrgH"/>
    <property type="match status" value="1"/>
</dbReference>